<feature type="region of interest" description="Disordered" evidence="1">
    <location>
        <begin position="82"/>
        <end position="114"/>
    </location>
</feature>
<dbReference type="SUPFAM" id="SSF52540">
    <property type="entry name" value="P-loop containing nucleoside triphosphate hydrolases"/>
    <property type="match status" value="1"/>
</dbReference>
<feature type="compositionally biased region" description="Acidic residues" evidence="1">
    <location>
        <begin position="552"/>
        <end position="562"/>
    </location>
</feature>
<dbReference type="GO" id="GO:0005524">
    <property type="term" value="F:ATP binding"/>
    <property type="evidence" value="ECO:0007669"/>
    <property type="project" value="InterPro"/>
</dbReference>
<feature type="compositionally biased region" description="Low complexity" evidence="1">
    <location>
        <begin position="41"/>
        <end position="54"/>
    </location>
</feature>
<sequence>MSQRKPAGNAGSPGQSQSSKSTVPQKTLLGYFGSKSKPSGLPVEEAPVEPEALPIEVHSPDVEHLEVAELERASNALTMGALGEHPTVPVPASQPAKPVIPSVRKRPVRKVASEQRVPTKPLFSIFAKQSTSLSTAVTPRTFSPDVEVMHILDSSPPPPESFPAISAMPAGLSRQNPIEVSEMSPSPEKPTRKPMILREGVAPTRRFPKFRPEPEGPPLAPFPARGDQHVNMALPMHAPIPLSNIAKRSSGKDAAADPVPWMQPGRDPESFPAECSRTPVATPAHPNRASFVKSLPPEHVSVPSIARALEKTDAKSNSQEDWAQRWRPLCAAEVLGNEKNASYLRDWLKTLSVQLEAQTPAPPSPVKPPIPQVGRARKSLKRKEISKPQKRQIIRTVSKAGRRKRQRLDSDEEDNWIVRSDEEEEDHTNYTDYDDLDELNLLANVQTDGEEPPDSRPESLASDDAMAPLEDIWDFSGWLTNTILISGPPGCGKTAAVYACAAELDWEIFEVYPGIGKRSGANVEGLVGDVGKNHLVQLQRRSKRQGSLVNGVEDDSPPEDETTSGVRQSAILLEEVDVLFKDDVNFWPSVIDLVRECKRPVILTCSDESLVPVEELPLQVTLRFEACPPEVATSFLQAVAWAEGLSPTRAHVAGVYNTVYSLNPFDLPDIPLHPLHAPFPCRDLRKSLHHLQFLCSSVSQSDHQGSKQTAGIEVPGESRVHGSIAWEEAQSTWKHMLERIESMSFIDSSSRRTTGISAWGLSLNDYGALSDHDTEVGRETLKDPCQGVGTDQVWDLYERDSEMADLGINLACGASVLSDTEDTYRLPLKRAAFQSEMLKVLENILDIGGPLMPRGVVFTEYEAWVRCIVAADDANERDESKQYHQRRTRSRQVYHRTLRLGEEELEIVRRTGLRTECSS</sequence>
<dbReference type="Gene3D" id="3.40.50.300">
    <property type="entry name" value="P-loop containing nucleotide triphosphate hydrolases"/>
    <property type="match status" value="1"/>
</dbReference>
<feature type="compositionally biased region" description="Polar residues" evidence="1">
    <location>
        <begin position="12"/>
        <end position="25"/>
    </location>
</feature>
<dbReference type="EMBL" id="ML178816">
    <property type="protein sequence ID" value="TFL06009.1"/>
    <property type="molecule type" value="Genomic_DNA"/>
</dbReference>
<feature type="region of interest" description="Disordered" evidence="1">
    <location>
        <begin position="541"/>
        <end position="565"/>
    </location>
</feature>
<gene>
    <name evidence="3" type="ORF">BDV98DRAFT_561031</name>
</gene>
<evidence type="ECO:0000313" key="4">
    <source>
        <dbReference type="Proteomes" id="UP000305067"/>
    </source>
</evidence>
<dbReference type="GO" id="GO:0003677">
    <property type="term" value="F:DNA binding"/>
    <property type="evidence" value="ECO:0007669"/>
    <property type="project" value="TreeGrafter"/>
</dbReference>
<dbReference type="AlphaFoldDB" id="A0A5C3R0B4"/>
<feature type="region of interest" description="Disordered" evidence="1">
    <location>
        <begin position="358"/>
        <end position="411"/>
    </location>
</feature>
<feature type="region of interest" description="Disordered" evidence="1">
    <location>
        <begin position="1"/>
        <end position="56"/>
    </location>
</feature>
<evidence type="ECO:0000259" key="2">
    <source>
        <dbReference type="Pfam" id="PF00004"/>
    </source>
</evidence>
<accession>A0A5C3R0B4</accession>
<reference evidence="3 4" key="1">
    <citation type="journal article" date="2019" name="Nat. Ecol. Evol.">
        <title>Megaphylogeny resolves global patterns of mushroom evolution.</title>
        <authorList>
            <person name="Varga T."/>
            <person name="Krizsan K."/>
            <person name="Foldi C."/>
            <person name="Dima B."/>
            <person name="Sanchez-Garcia M."/>
            <person name="Sanchez-Ramirez S."/>
            <person name="Szollosi G.J."/>
            <person name="Szarkandi J.G."/>
            <person name="Papp V."/>
            <person name="Albert L."/>
            <person name="Andreopoulos W."/>
            <person name="Angelini C."/>
            <person name="Antonin V."/>
            <person name="Barry K.W."/>
            <person name="Bougher N.L."/>
            <person name="Buchanan P."/>
            <person name="Buyck B."/>
            <person name="Bense V."/>
            <person name="Catcheside P."/>
            <person name="Chovatia M."/>
            <person name="Cooper J."/>
            <person name="Damon W."/>
            <person name="Desjardin D."/>
            <person name="Finy P."/>
            <person name="Geml J."/>
            <person name="Haridas S."/>
            <person name="Hughes K."/>
            <person name="Justo A."/>
            <person name="Karasinski D."/>
            <person name="Kautmanova I."/>
            <person name="Kiss B."/>
            <person name="Kocsube S."/>
            <person name="Kotiranta H."/>
            <person name="LaButti K.M."/>
            <person name="Lechner B.E."/>
            <person name="Liimatainen K."/>
            <person name="Lipzen A."/>
            <person name="Lukacs Z."/>
            <person name="Mihaltcheva S."/>
            <person name="Morgado L.N."/>
            <person name="Niskanen T."/>
            <person name="Noordeloos M.E."/>
            <person name="Ohm R.A."/>
            <person name="Ortiz-Santana B."/>
            <person name="Ovrebo C."/>
            <person name="Racz N."/>
            <person name="Riley R."/>
            <person name="Savchenko A."/>
            <person name="Shiryaev A."/>
            <person name="Soop K."/>
            <person name="Spirin V."/>
            <person name="Szebenyi C."/>
            <person name="Tomsovsky M."/>
            <person name="Tulloss R.E."/>
            <person name="Uehling J."/>
            <person name="Grigoriev I.V."/>
            <person name="Vagvolgyi C."/>
            <person name="Papp T."/>
            <person name="Martin F.M."/>
            <person name="Miettinen O."/>
            <person name="Hibbett D.S."/>
            <person name="Nagy L.G."/>
        </authorList>
    </citation>
    <scope>NUCLEOTIDE SEQUENCE [LARGE SCALE GENOMIC DNA]</scope>
    <source>
        <strain evidence="3 4">CBS 309.79</strain>
    </source>
</reference>
<keyword evidence="4" id="KW-1185">Reference proteome</keyword>
<dbReference type="Proteomes" id="UP000305067">
    <property type="component" value="Unassembled WGS sequence"/>
</dbReference>
<dbReference type="InterPro" id="IPR027417">
    <property type="entry name" value="P-loop_NTPase"/>
</dbReference>
<dbReference type="PANTHER" id="PTHR23389">
    <property type="entry name" value="CHROMOSOME TRANSMISSION FIDELITY FACTOR 18"/>
    <property type="match status" value="1"/>
</dbReference>
<dbReference type="InterPro" id="IPR003959">
    <property type="entry name" value="ATPase_AAA_core"/>
</dbReference>
<proteinExistence type="predicted"/>
<feature type="compositionally biased region" description="Pro residues" evidence="1">
    <location>
        <begin position="360"/>
        <end position="371"/>
    </location>
</feature>
<protein>
    <recommendedName>
        <fullName evidence="2">ATPase AAA-type core domain-containing protein</fullName>
    </recommendedName>
</protein>
<dbReference type="Pfam" id="PF00004">
    <property type="entry name" value="AAA"/>
    <property type="match status" value="1"/>
</dbReference>
<dbReference type="OrthoDB" id="9996895at2759"/>
<name>A0A5C3R0B4_9AGAR</name>
<dbReference type="GO" id="GO:0016887">
    <property type="term" value="F:ATP hydrolysis activity"/>
    <property type="evidence" value="ECO:0007669"/>
    <property type="project" value="InterPro"/>
</dbReference>
<evidence type="ECO:0000313" key="3">
    <source>
        <dbReference type="EMBL" id="TFL06009.1"/>
    </source>
</evidence>
<dbReference type="PANTHER" id="PTHR23389:SF21">
    <property type="entry name" value="ATPASE FAMILY AAA DOMAIN-CONTAINING PROTEIN 5"/>
    <property type="match status" value="1"/>
</dbReference>
<feature type="region of interest" description="Disordered" evidence="1">
    <location>
        <begin position="204"/>
        <end position="226"/>
    </location>
</feature>
<feature type="region of interest" description="Disordered" evidence="1">
    <location>
        <begin position="249"/>
        <end position="295"/>
    </location>
</feature>
<feature type="domain" description="ATPase AAA-type core" evidence="2">
    <location>
        <begin position="483"/>
        <end position="511"/>
    </location>
</feature>
<evidence type="ECO:0000256" key="1">
    <source>
        <dbReference type="SAM" id="MobiDB-lite"/>
    </source>
</evidence>
<dbReference type="GO" id="GO:0005634">
    <property type="term" value="C:nucleus"/>
    <property type="evidence" value="ECO:0007669"/>
    <property type="project" value="TreeGrafter"/>
</dbReference>
<dbReference type="STRING" id="1884261.A0A5C3R0B4"/>
<organism evidence="3 4">
    <name type="scientific">Pterulicium gracile</name>
    <dbReference type="NCBI Taxonomy" id="1884261"/>
    <lineage>
        <taxon>Eukaryota</taxon>
        <taxon>Fungi</taxon>
        <taxon>Dikarya</taxon>
        <taxon>Basidiomycota</taxon>
        <taxon>Agaricomycotina</taxon>
        <taxon>Agaricomycetes</taxon>
        <taxon>Agaricomycetidae</taxon>
        <taxon>Agaricales</taxon>
        <taxon>Pleurotineae</taxon>
        <taxon>Pterulaceae</taxon>
        <taxon>Pterulicium</taxon>
    </lineage>
</organism>